<evidence type="ECO:0000313" key="4">
    <source>
        <dbReference type="EMBL" id="KAJ9138481.1"/>
    </source>
</evidence>
<dbReference type="Pfam" id="PF05368">
    <property type="entry name" value="NmrA"/>
    <property type="match status" value="1"/>
</dbReference>
<organism evidence="4 5">
    <name type="scientific">Pleurostoma richardsiae</name>
    <dbReference type="NCBI Taxonomy" id="41990"/>
    <lineage>
        <taxon>Eukaryota</taxon>
        <taxon>Fungi</taxon>
        <taxon>Dikarya</taxon>
        <taxon>Ascomycota</taxon>
        <taxon>Pezizomycotina</taxon>
        <taxon>Sordariomycetes</taxon>
        <taxon>Sordariomycetidae</taxon>
        <taxon>Calosphaeriales</taxon>
        <taxon>Pleurostomataceae</taxon>
        <taxon>Pleurostoma</taxon>
    </lineage>
</organism>
<dbReference type="InterPro" id="IPR008030">
    <property type="entry name" value="NmrA-like"/>
</dbReference>
<evidence type="ECO:0000259" key="3">
    <source>
        <dbReference type="Pfam" id="PF05368"/>
    </source>
</evidence>
<reference evidence="4" key="1">
    <citation type="submission" date="2022-07" db="EMBL/GenBank/DDBJ databases">
        <title>Fungi with potential for degradation of polypropylene.</title>
        <authorList>
            <person name="Gostincar C."/>
        </authorList>
    </citation>
    <scope>NUCLEOTIDE SEQUENCE</scope>
    <source>
        <strain evidence="4">EXF-13308</strain>
    </source>
</reference>
<evidence type="ECO:0000256" key="1">
    <source>
        <dbReference type="ARBA" id="ARBA00006328"/>
    </source>
</evidence>
<gene>
    <name evidence="4" type="ORF">NKR23_g8575</name>
</gene>
<proteinExistence type="inferred from homology"/>
<dbReference type="PANTHER" id="PTHR42748">
    <property type="entry name" value="NITROGEN METABOLITE REPRESSION PROTEIN NMRA FAMILY MEMBER"/>
    <property type="match status" value="1"/>
</dbReference>
<dbReference type="PANTHER" id="PTHR42748:SF14">
    <property type="entry name" value="SNOAL-LIKE DOMAIN-CONTAINING PROTEIN"/>
    <property type="match status" value="1"/>
</dbReference>
<dbReference type="Gene3D" id="3.90.25.10">
    <property type="entry name" value="UDP-galactose 4-epimerase, domain 1"/>
    <property type="match status" value="1"/>
</dbReference>
<comment type="caution">
    <text evidence="4">The sequence shown here is derived from an EMBL/GenBank/DDBJ whole genome shotgun (WGS) entry which is preliminary data.</text>
</comment>
<accession>A0AA38VFN2</accession>
<feature type="domain" description="NmrA-like" evidence="3">
    <location>
        <begin position="5"/>
        <end position="252"/>
    </location>
</feature>
<evidence type="ECO:0000256" key="2">
    <source>
        <dbReference type="ARBA" id="ARBA00022857"/>
    </source>
</evidence>
<sequence length="349" mass="38891">MADLKEIAVIGGTGAQGMPVVQALAQSGRYRLRVLTRNPESSRAKQLASLPNVTLLQGTQDNQEDLHNLLNGVYGAWVNTDGFTLGEKDELFYGFRAYEIARSERVQHYVWANIEYALSIADFNEEYHCGHMDSKGRVGKFILAQGQESMKSTLFSTGPYMDMLMGGLFVPKEQPDGSFVWANPAQSDAKIPLIALCDIGIYNLWIFDNPVESAGMDLSVLTDNVSFGEIAKIFTEVTGKSAAHVTLPFEEYAPLAEPYPGASVDWALGPDATRDESIMSWRENFGAWWRYWGEGITKPRNTAILDRIHPKRIKSLAVWMKHVAYDGKEKNVLKMMEDWATRTGAPPGK</sequence>
<keyword evidence="2" id="KW-0521">NADP</keyword>
<dbReference type="InterPro" id="IPR051164">
    <property type="entry name" value="NmrA-like_oxidored"/>
</dbReference>
<comment type="similarity">
    <text evidence="1">Belongs to the NmrA-type oxidoreductase family.</text>
</comment>
<dbReference type="Proteomes" id="UP001174694">
    <property type="component" value="Unassembled WGS sequence"/>
</dbReference>
<dbReference type="SUPFAM" id="SSF51735">
    <property type="entry name" value="NAD(P)-binding Rossmann-fold domains"/>
    <property type="match status" value="1"/>
</dbReference>
<dbReference type="InterPro" id="IPR036291">
    <property type="entry name" value="NAD(P)-bd_dom_sf"/>
</dbReference>
<keyword evidence="5" id="KW-1185">Reference proteome</keyword>
<dbReference type="EMBL" id="JANBVO010000030">
    <property type="protein sequence ID" value="KAJ9138481.1"/>
    <property type="molecule type" value="Genomic_DNA"/>
</dbReference>
<evidence type="ECO:0000313" key="5">
    <source>
        <dbReference type="Proteomes" id="UP001174694"/>
    </source>
</evidence>
<protein>
    <submittedName>
        <fullName evidence="4">NmrA family protein</fullName>
    </submittedName>
</protein>
<dbReference type="AlphaFoldDB" id="A0AA38VFN2"/>
<dbReference type="GO" id="GO:0005634">
    <property type="term" value="C:nucleus"/>
    <property type="evidence" value="ECO:0007669"/>
    <property type="project" value="TreeGrafter"/>
</dbReference>
<dbReference type="Gene3D" id="3.40.50.720">
    <property type="entry name" value="NAD(P)-binding Rossmann-like Domain"/>
    <property type="match status" value="1"/>
</dbReference>
<name>A0AA38VFN2_9PEZI</name>